<dbReference type="SUPFAM" id="SSF55073">
    <property type="entry name" value="Nucleotide cyclase"/>
    <property type="match status" value="1"/>
</dbReference>
<name>A0AAX2LUF4_VIBFL</name>
<evidence type="ECO:0000313" key="5">
    <source>
        <dbReference type="Proteomes" id="UP000254626"/>
    </source>
</evidence>
<dbReference type="PANTHER" id="PTHR45138">
    <property type="entry name" value="REGULATORY COMPONENTS OF SENSORY TRANSDUCTION SYSTEM"/>
    <property type="match status" value="1"/>
</dbReference>
<dbReference type="Pfam" id="PF00990">
    <property type="entry name" value="GGDEF"/>
    <property type="match status" value="1"/>
</dbReference>
<evidence type="ECO:0000313" key="4">
    <source>
        <dbReference type="EMBL" id="SUP26904.1"/>
    </source>
</evidence>
<dbReference type="Gene3D" id="3.30.70.270">
    <property type="match status" value="1"/>
</dbReference>
<comment type="catalytic activity">
    <reaction evidence="2">
        <text>2 GTP = 3',3'-c-di-GMP + 2 diphosphate</text>
        <dbReference type="Rhea" id="RHEA:24898"/>
        <dbReference type="ChEBI" id="CHEBI:33019"/>
        <dbReference type="ChEBI" id="CHEBI:37565"/>
        <dbReference type="ChEBI" id="CHEBI:58805"/>
        <dbReference type="EC" id="2.7.7.65"/>
    </reaction>
</comment>
<evidence type="ECO:0000259" key="3">
    <source>
        <dbReference type="PROSITE" id="PS50887"/>
    </source>
</evidence>
<dbReference type="NCBIfam" id="TIGR00254">
    <property type="entry name" value="GGDEF"/>
    <property type="match status" value="1"/>
</dbReference>
<dbReference type="GO" id="GO:1902201">
    <property type="term" value="P:negative regulation of bacterial-type flagellum-dependent cell motility"/>
    <property type="evidence" value="ECO:0007669"/>
    <property type="project" value="TreeGrafter"/>
</dbReference>
<dbReference type="EC" id="2.7.7.65" evidence="1"/>
<dbReference type="GO" id="GO:0052621">
    <property type="term" value="F:diguanylate cyclase activity"/>
    <property type="evidence" value="ECO:0007669"/>
    <property type="project" value="UniProtKB-EC"/>
</dbReference>
<dbReference type="InterPro" id="IPR048516">
    <property type="entry name" value="DGCcoil"/>
</dbReference>
<dbReference type="InterPro" id="IPR043128">
    <property type="entry name" value="Rev_trsase/Diguanyl_cyclase"/>
</dbReference>
<feature type="domain" description="GGDEF" evidence="3">
    <location>
        <begin position="400"/>
        <end position="530"/>
    </location>
</feature>
<organism evidence="4 5">
    <name type="scientific">Vibrio fluvialis</name>
    <dbReference type="NCBI Taxonomy" id="676"/>
    <lineage>
        <taxon>Bacteria</taxon>
        <taxon>Pseudomonadati</taxon>
        <taxon>Pseudomonadota</taxon>
        <taxon>Gammaproteobacteria</taxon>
        <taxon>Vibrionales</taxon>
        <taxon>Vibrionaceae</taxon>
        <taxon>Vibrio</taxon>
    </lineage>
</organism>
<dbReference type="AlphaFoldDB" id="A0AAX2LUF4"/>
<gene>
    <name evidence="4" type="primary">pleD_4</name>
    <name evidence="4" type="ORF">NCTC11327_02066</name>
</gene>
<sequence length="530" mass="60992">MIRSCSLLSMGVLEQDIQNQLSQLRSQLEQTRLTHRDTSFKFNREQKVLKRIVASLSLACRGENHQLNGYLAELRQAIEQQKDISSLIPRLAVLERMLKQQTLTMEKQSTHLDSQIKHSGEILLRVPGLPSKVKRDLRDLLSFSAAQQLPKADQAMRLLGIYERSVKIITANPQAVVDELNQSADKELLARLSEELQNLITELDFDGESGDLLTDIRAKLLTGVNTQTLLELTLEVLKLVIAGTNFERKSSEKFLEQVNSSLANNIKSVNQNVDQSLNYQAHRQEMHQELNTLVARSQAALKEGTELAPTKAKLEPMLDELSSLSERLTHAEQREQALIERMQYTRNQMEALFEITQDYRRRLEDQAQRMLQDPLTKVYNRTAFNDRLELEYRRWIRAQHSLRIVMLDIDKFKTINDSFGYMAGDKALKIIARTISKELDDTDTVARFSGEEFILLLPEHTDNECYQIIQQIQRNVSKLPFKFRDKNITITLTASSTCFKESDTPETVLERVHRSLVDVKKYGPNQIAWK</sequence>
<comment type="caution">
    <text evidence="4">The sequence shown here is derived from an EMBL/GenBank/DDBJ whole genome shotgun (WGS) entry which is preliminary data.</text>
</comment>
<dbReference type="InterPro" id="IPR050469">
    <property type="entry name" value="Diguanylate_Cyclase"/>
</dbReference>
<dbReference type="PANTHER" id="PTHR45138:SF9">
    <property type="entry name" value="DIGUANYLATE CYCLASE DGCM-RELATED"/>
    <property type="match status" value="1"/>
</dbReference>
<protein>
    <recommendedName>
        <fullName evidence="1">diguanylate cyclase</fullName>
        <ecNumber evidence="1">2.7.7.65</ecNumber>
    </recommendedName>
</protein>
<dbReference type="InterPro" id="IPR000160">
    <property type="entry name" value="GGDEF_dom"/>
</dbReference>
<proteinExistence type="predicted"/>
<dbReference type="GO" id="GO:0043709">
    <property type="term" value="P:cell adhesion involved in single-species biofilm formation"/>
    <property type="evidence" value="ECO:0007669"/>
    <property type="project" value="TreeGrafter"/>
</dbReference>
<dbReference type="CDD" id="cd01949">
    <property type="entry name" value="GGDEF"/>
    <property type="match status" value="1"/>
</dbReference>
<dbReference type="Pfam" id="PF20975">
    <property type="entry name" value="DGCcoil"/>
    <property type="match status" value="1"/>
</dbReference>
<dbReference type="GO" id="GO:0005886">
    <property type="term" value="C:plasma membrane"/>
    <property type="evidence" value="ECO:0007669"/>
    <property type="project" value="TreeGrafter"/>
</dbReference>
<dbReference type="Proteomes" id="UP000254626">
    <property type="component" value="Unassembled WGS sequence"/>
</dbReference>
<dbReference type="SMART" id="SM00267">
    <property type="entry name" value="GGDEF"/>
    <property type="match status" value="1"/>
</dbReference>
<evidence type="ECO:0000256" key="1">
    <source>
        <dbReference type="ARBA" id="ARBA00012528"/>
    </source>
</evidence>
<reference evidence="4 5" key="1">
    <citation type="submission" date="2018-06" db="EMBL/GenBank/DDBJ databases">
        <authorList>
            <consortium name="Pathogen Informatics"/>
            <person name="Doyle S."/>
        </authorList>
    </citation>
    <scope>NUCLEOTIDE SEQUENCE [LARGE SCALE GENOMIC DNA]</scope>
    <source>
        <strain evidence="4 5">NCTC11327</strain>
    </source>
</reference>
<dbReference type="InterPro" id="IPR029787">
    <property type="entry name" value="Nucleotide_cyclase"/>
</dbReference>
<accession>A0AAX2LUF4</accession>
<dbReference type="EMBL" id="UHIP01000001">
    <property type="protein sequence ID" value="SUP26904.1"/>
    <property type="molecule type" value="Genomic_DNA"/>
</dbReference>
<evidence type="ECO:0000256" key="2">
    <source>
        <dbReference type="ARBA" id="ARBA00034247"/>
    </source>
</evidence>
<dbReference type="PROSITE" id="PS50887">
    <property type="entry name" value="GGDEF"/>
    <property type="match status" value="1"/>
</dbReference>